<evidence type="ECO:0000313" key="7">
    <source>
        <dbReference type="Proteomes" id="UP000184114"/>
    </source>
</evidence>
<dbReference type="CDD" id="cd03131">
    <property type="entry name" value="GATase1_HTS"/>
    <property type="match status" value="1"/>
</dbReference>
<reference evidence="7" key="1">
    <citation type="submission" date="2016-11" db="EMBL/GenBank/DDBJ databases">
        <authorList>
            <person name="Varghese N."/>
            <person name="Submissions S."/>
        </authorList>
    </citation>
    <scope>NUCLEOTIDE SEQUENCE [LARGE SCALE GENOMIC DNA]</scope>
    <source>
        <strain evidence="7">DSM 18095</strain>
    </source>
</reference>
<dbReference type="PIRSF" id="PIRSF000450">
    <property type="entry name" value="H_ser_succinyltr"/>
    <property type="match status" value="1"/>
</dbReference>
<comment type="pathway">
    <text evidence="4">Amino-acid biosynthesis; L-methionine biosynthesis via de novo pathway; O-acetyl-L-homoserine from L-homoserine: step 1/1.</text>
</comment>
<comment type="similarity">
    <text evidence="4">Belongs to the MetA family.</text>
</comment>
<comment type="function">
    <text evidence="4">Transfers an acetyl group from acetyl-CoA to L-homoserine, forming acetyl-L-homoserine.</text>
</comment>
<evidence type="ECO:0000256" key="5">
    <source>
        <dbReference type="PIRSR" id="PIRSR000450-1"/>
    </source>
</evidence>
<dbReference type="EMBL" id="FQTY01000002">
    <property type="protein sequence ID" value="SHE43421.1"/>
    <property type="molecule type" value="Genomic_DNA"/>
</dbReference>
<evidence type="ECO:0000256" key="3">
    <source>
        <dbReference type="ARBA" id="ARBA00023315"/>
    </source>
</evidence>
<organism evidence="6 7">
    <name type="scientific">Tissierella praeacuta DSM 18095</name>
    <dbReference type="NCBI Taxonomy" id="1123404"/>
    <lineage>
        <taxon>Bacteria</taxon>
        <taxon>Bacillati</taxon>
        <taxon>Bacillota</taxon>
        <taxon>Tissierellia</taxon>
        <taxon>Tissierellales</taxon>
        <taxon>Tissierellaceae</taxon>
        <taxon>Tissierella</taxon>
    </lineage>
</organism>
<dbReference type="Proteomes" id="UP000184114">
    <property type="component" value="Unassembled WGS sequence"/>
</dbReference>
<evidence type="ECO:0000256" key="1">
    <source>
        <dbReference type="ARBA" id="ARBA00022605"/>
    </source>
</evidence>
<feature type="binding site" evidence="4">
    <location>
        <position position="245"/>
    </location>
    <ligand>
        <name>substrate</name>
    </ligand>
</feature>
<dbReference type="PANTHER" id="PTHR20919:SF0">
    <property type="entry name" value="HOMOSERINE O-SUCCINYLTRANSFERASE"/>
    <property type="match status" value="1"/>
</dbReference>
<dbReference type="Pfam" id="PF04204">
    <property type="entry name" value="HTS"/>
    <property type="match status" value="1"/>
</dbReference>
<dbReference type="EC" id="2.3.1.31" evidence="4"/>
<dbReference type="Gene3D" id="3.40.50.880">
    <property type="match status" value="1"/>
</dbReference>
<keyword evidence="2 4" id="KW-0808">Transferase</keyword>
<dbReference type="STRING" id="1123404.SAMN02745784_00660"/>
<protein>
    <recommendedName>
        <fullName evidence="4">Homoserine O-acetyltransferase</fullName>
        <shortName evidence="4">HAT</shortName>
        <ecNumber evidence="4">2.3.1.31</ecNumber>
    </recommendedName>
    <alternativeName>
        <fullName evidence="4">Homoserine transacetylase</fullName>
        <shortName evidence="4">HTA</shortName>
    </alternativeName>
</protein>
<sequence length="290" mass="34124">MGLIIHRNISAIERLVKDNIDINYKSNLKGLPKILILNLMPNKTETEYQLLKILGNSFIDVQVDFLYTKTYKPKNIALNYLEETYKTLDEVRNANYDGMIITGAPLEFVDFNEIYYWEELKDIIDYSNKYIKSTIYLCWAVAAGLYYNYKIPKHTIYKKINGIFIHEILNENSLLLKSCGEKIISPHSRYFEIREEDIESFQELEILSKSNDSGIYILAQVEGKEIYITGHPEYGEDTLSNEYRRDIDKGLLPNLPKNYFPNNDFNLLPKNTWGDYSQILIDNWLRYYLI</sequence>
<dbReference type="HAMAP" id="MF_00295">
    <property type="entry name" value="MetA_acyltransf"/>
    <property type="match status" value="1"/>
</dbReference>
<keyword evidence="1 4" id="KW-0028">Amino-acid biosynthesis</keyword>
<dbReference type="PANTHER" id="PTHR20919">
    <property type="entry name" value="HOMOSERINE O-SUCCINYLTRANSFERASE"/>
    <property type="match status" value="1"/>
</dbReference>
<feature type="active site" description="Acyl-thioester intermediate" evidence="4 5">
    <location>
        <position position="138"/>
    </location>
</feature>
<dbReference type="SUPFAM" id="SSF52317">
    <property type="entry name" value="Class I glutamine amidotransferase-like"/>
    <property type="match status" value="1"/>
</dbReference>
<comment type="subcellular location">
    <subcellularLocation>
        <location evidence="4">Cytoplasm</location>
    </subcellularLocation>
</comment>
<keyword evidence="4" id="KW-0963">Cytoplasm</keyword>
<dbReference type="InterPro" id="IPR029062">
    <property type="entry name" value="Class_I_gatase-like"/>
</dbReference>
<dbReference type="GO" id="GO:0009086">
    <property type="term" value="P:methionine biosynthetic process"/>
    <property type="evidence" value="ECO:0007669"/>
    <property type="project" value="UniProtKB-UniRule"/>
</dbReference>
<dbReference type="GO" id="GO:0004414">
    <property type="term" value="F:homoserine O-acetyltransferase activity"/>
    <property type="evidence" value="ECO:0007669"/>
    <property type="project" value="UniProtKB-EC"/>
</dbReference>
<dbReference type="UniPathway" id="UPA00051">
    <property type="reaction ID" value="UER00074"/>
</dbReference>
<comment type="catalytic activity">
    <reaction evidence="4">
        <text>L-homoserine + acetyl-CoA = O-acetyl-L-homoserine + CoA</text>
        <dbReference type="Rhea" id="RHEA:13701"/>
        <dbReference type="ChEBI" id="CHEBI:57287"/>
        <dbReference type="ChEBI" id="CHEBI:57288"/>
        <dbReference type="ChEBI" id="CHEBI:57476"/>
        <dbReference type="ChEBI" id="CHEBI:57716"/>
        <dbReference type="EC" id="2.3.1.31"/>
    </reaction>
</comment>
<feature type="active site" description="Proton acceptor" evidence="4">
    <location>
        <position position="231"/>
    </location>
</feature>
<dbReference type="AlphaFoldDB" id="A0A1M4TG58"/>
<dbReference type="RefSeq" id="WP_072973101.1">
    <property type="nucleotide sequence ID" value="NZ_FQTY01000002.1"/>
</dbReference>
<keyword evidence="3 4" id="KW-0012">Acyltransferase</keyword>
<feature type="active site" evidence="4">
    <location>
        <position position="233"/>
    </location>
</feature>
<dbReference type="GeneID" id="90996489"/>
<comment type="caution">
    <text evidence="4">Lacks conserved residue(s) required for the propagation of feature annotation.</text>
</comment>
<feature type="site" description="Important for substrate specificity" evidence="4">
    <location>
        <position position="188"/>
    </location>
</feature>
<feature type="binding site" evidence="4">
    <location>
        <position position="159"/>
    </location>
    <ligand>
        <name>substrate</name>
    </ligand>
</feature>
<dbReference type="InterPro" id="IPR033752">
    <property type="entry name" value="MetA_family"/>
</dbReference>
<keyword evidence="7" id="KW-1185">Reference proteome</keyword>
<dbReference type="GO" id="GO:0008899">
    <property type="term" value="F:homoserine O-succinyltransferase activity"/>
    <property type="evidence" value="ECO:0007669"/>
    <property type="project" value="UniProtKB-UniRule"/>
</dbReference>
<proteinExistence type="inferred from homology"/>
<gene>
    <name evidence="4" type="primary">metAA</name>
    <name evidence="6" type="ORF">SAMN02745784_00660</name>
</gene>
<name>A0A1M4TG58_9FIRM</name>
<dbReference type="GO" id="GO:0005737">
    <property type="term" value="C:cytoplasm"/>
    <property type="evidence" value="ECO:0007669"/>
    <property type="project" value="UniProtKB-SubCell"/>
</dbReference>
<accession>A0A1M4TG58</accession>
<feature type="binding site" evidence="4">
    <location>
        <position position="188"/>
    </location>
    <ligand>
        <name>substrate</name>
    </ligand>
</feature>
<evidence type="ECO:0000256" key="2">
    <source>
        <dbReference type="ARBA" id="ARBA00022679"/>
    </source>
</evidence>
<evidence type="ECO:0000313" key="6">
    <source>
        <dbReference type="EMBL" id="SHE43421.1"/>
    </source>
</evidence>
<keyword evidence="4" id="KW-0486">Methionine biosynthesis</keyword>
<feature type="site" description="Important for acyl-CoA specificity" evidence="4">
    <location>
        <position position="107"/>
    </location>
</feature>
<evidence type="ECO:0000256" key="4">
    <source>
        <dbReference type="HAMAP-Rule" id="MF_00295"/>
    </source>
</evidence>